<dbReference type="GO" id="GO:0005634">
    <property type="term" value="C:nucleus"/>
    <property type="evidence" value="ECO:0007669"/>
    <property type="project" value="UniProtKB-SubCell"/>
</dbReference>
<accession>A0A8H7WBU2</accession>
<keyword evidence="4 7" id="KW-0863">Zinc-finger</keyword>
<evidence type="ECO:0000256" key="1">
    <source>
        <dbReference type="ARBA" id="ARBA00004123"/>
    </source>
</evidence>
<keyword evidence="11" id="KW-1185">Reference proteome</keyword>
<evidence type="ECO:0000256" key="2">
    <source>
        <dbReference type="ARBA" id="ARBA00022723"/>
    </source>
</evidence>
<name>A0A8H7WBU2_9HELO</name>
<evidence type="ECO:0000256" key="7">
    <source>
        <dbReference type="PROSITE-ProRule" id="PRU00042"/>
    </source>
</evidence>
<dbReference type="InterPro" id="IPR036236">
    <property type="entry name" value="Znf_C2H2_sf"/>
</dbReference>
<dbReference type="GO" id="GO:0000981">
    <property type="term" value="F:DNA-binding transcription factor activity, RNA polymerase II-specific"/>
    <property type="evidence" value="ECO:0007669"/>
    <property type="project" value="InterPro"/>
</dbReference>
<gene>
    <name evidence="10" type="ORF">IFR04_004914</name>
</gene>
<feature type="domain" description="C2H2-type" evidence="9">
    <location>
        <begin position="41"/>
        <end position="63"/>
    </location>
</feature>
<dbReference type="GO" id="GO:0000978">
    <property type="term" value="F:RNA polymerase II cis-regulatory region sequence-specific DNA binding"/>
    <property type="evidence" value="ECO:0007669"/>
    <property type="project" value="InterPro"/>
</dbReference>
<evidence type="ECO:0000256" key="4">
    <source>
        <dbReference type="ARBA" id="ARBA00022771"/>
    </source>
</evidence>
<evidence type="ECO:0000256" key="8">
    <source>
        <dbReference type="SAM" id="MobiDB-lite"/>
    </source>
</evidence>
<keyword evidence="6" id="KW-0539">Nucleus</keyword>
<evidence type="ECO:0000259" key="9">
    <source>
        <dbReference type="PROSITE" id="PS50157"/>
    </source>
</evidence>
<keyword evidence="2" id="KW-0479">Metal-binding</keyword>
<dbReference type="SUPFAM" id="SSF57667">
    <property type="entry name" value="beta-beta-alpha zinc fingers"/>
    <property type="match status" value="1"/>
</dbReference>
<dbReference type="SMART" id="SM00355">
    <property type="entry name" value="ZnF_C2H2"/>
    <property type="match status" value="2"/>
</dbReference>
<dbReference type="PROSITE" id="PS50157">
    <property type="entry name" value="ZINC_FINGER_C2H2_2"/>
    <property type="match status" value="1"/>
</dbReference>
<evidence type="ECO:0000256" key="5">
    <source>
        <dbReference type="ARBA" id="ARBA00022833"/>
    </source>
</evidence>
<comment type="subcellular location">
    <subcellularLocation>
        <location evidence="1">Nucleus</location>
    </subcellularLocation>
</comment>
<evidence type="ECO:0000256" key="3">
    <source>
        <dbReference type="ARBA" id="ARBA00022737"/>
    </source>
</evidence>
<protein>
    <recommendedName>
        <fullName evidence="9">C2H2-type domain-containing protein</fullName>
    </recommendedName>
</protein>
<feature type="region of interest" description="Disordered" evidence="8">
    <location>
        <begin position="70"/>
        <end position="93"/>
    </location>
</feature>
<keyword evidence="3" id="KW-0677">Repeat</keyword>
<dbReference type="PANTHER" id="PTHR40626:SF11">
    <property type="entry name" value="ZINC FINGER PROTEIN YPR022C"/>
    <property type="match status" value="1"/>
</dbReference>
<dbReference type="GO" id="GO:0000785">
    <property type="term" value="C:chromatin"/>
    <property type="evidence" value="ECO:0007669"/>
    <property type="project" value="TreeGrafter"/>
</dbReference>
<dbReference type="AlphaFoldDB" id="A0A8H7WBU2"/>
<feature type="compositionally biased region" description="Basic and acidic residues" evidence="8">
    <location>
        <begin position="70"/>
        <end position="91"/>
    </location>
</feature>
<reference evidence="10" key="1">
    <citation type="submission" date="2021-02" db="EMBL/GenBank/DDBJ databases">
        <title>Genome sequence Cadophora malorum strain M34.</title>
        <authorList>
            <person name="Stefanovic E."/>
            <person name="Vu D."/>
            <person name="Scully C."/>
            <person name="Dijksterhuis J."/>
            <person name="Roader J."/>
            <person name="Houbraken J."/>
        </authorList>
    </citation>
    <scope>NUCLEOTIDE SEQUENCE</scope>
    <source>
        <strain evidence="10">M34</strain>
    </source>
</reference>
<dbReference type="Gene3D" id="3.30.160.60">
    <property type="entry name" value="Classic Zinc Finger"/>
    <property type="match status" value="1"/>
</dbReference>
<evidence type="ECO:0000313" key="11">
    <source>
        <dbReference type="Proteomes" id="UP000664132"/>
    </source>
</evidence>
<dbReference type="InterPro" id="IPR013087">
    <property type="entry name" value="Znf_C2H2_type"/>
</dbReference>
<dbReference type="Proteomes" id="UP000664132">
    <property type="component" value="Unassembled WGS sequence"/>
</dbReference>
<dbReference type="PANTHER" id="PTHR40626">
    <property type="entry name" value="MIP31509P"/>
    <property type="match status" value="1"/>
</dbReference>
<organism evidence="10 11">
    <name type="scientific">Cadophora malorum</name>
    <dbReference type="NCBI Taxonomy" id="108018"/>
    <lineage>
        <taxon>Eukaryota</taxon>
        <taxon>Fungi</taxon>
        <taxon>Dikarya</taxon>
        <taxon>Ascomycota</taxon>
        <taxon>Pezizomycotina</taxon>
        <taxon>Leotiomycetes</taxon>
        <taxon>Helotiales</taxon>
        <taxon>Ploettnerulaceae</taxon>
        <taxon>Cadophora</taxon>
    </lineage>
</organism>
<evidence type="ECO:0000313" key="10">
    <source>
        <dbReference type="EMBL" id="KAG4421935.1"/>
    </source>
</evidence>
<dbReference type="CDD" id="cd12148">
    <property type="entry name" value="fungal_TF_MHR"/>
    <property type="match status" value="1"/>
</dbReference>
<dbReference type="Pfam" id="PF04082">
    <property type="entry name" value="Fungal_trans"/>
    <property type="match status" value="1"/>
</dbReference>
<comment type="caution">
    <text evidence="10">The sequence shown here is derived from an EMBL/GenBank/DDBJ whole genome shotgun (WGS) entry which is preliminary data.</text>
</comment>
<dbReference type="OrthoDB" id="1405595at2759"/>
<keyword evidence="5" id="KW-0862">Zinc</keyword>
<proteinExistence type="predicted"/>
<sequence>MATTAPNTKQRHYCDHDGCEKSYLRVEHLNHHRLTHQERAFSCFLCRKPFTRNDLLQAHIRRHEEASLDNVDKQREITPPRNTDDYQESPRKRTKAGWDLGARPFAPPGEIDFAEPQGFPLERVIFGTAAGVQFRAQDEFYVNLATLTAGNRPSLRRLFLSGFEYLESFMPLFHRPTCNVGVLQYLIILVVCSLGGFLSKNLDDRELGLLIYRHLHSTLHTAAKDKGSAWLMSHVPVILITKLIGYYALDDEEHLSMNVIHAMTSTMLGQGKLLSQDADDTEPITGSFDDRWNIWIDSEYRIRLAYSIFIADIKSSLHFMRSSMLPTSALDLPLPCQTSIWQASTAVEWENEVLRFTELSKDSTPLNFRPSVELLLGHDHPSPEHNLQFRDPLILDILIHAIVSEILDLGRAIPSASSKAIDLLKRSDLTNGLARWKSYFDQMDVQSQQTEIVRSALATYHLAGILRGRNIPATFAPCGTMSLGD</sequence>
<dbReference type="EMBL" id="JAFJYH010000057">
    <property type="protein sequence ID" value="KAG4421935.1"/>
    <property type="molecule type" value="Genomic_DNA"/>
</dbReference>
<dbReference type="GO" id="GO:0006351">
    <property type="term" value="P:DNA-templated transcription"/>
    <property type="evidence" value="ECO:0007669"/>
    <property type="project" value="InterPro"/>
</dbReference>
<dbReference type="InterPro" id="IPR007219">
    <property type="entry name" value="XnlR_reg_dom"/>
</dbReference>
<evidence type="ECO:0000256" key="6">
    <source>
        <dbReference type="ARBA" id="ARBA00023242"/>
    </source>
</evidence>
<dbReference type="PROSITE" id="PS00028">
    <property type="entry name" value="ZINC_FINGER_C2H2_1"/>
    <property type="match status" value="1"/>
</dbReference>
<dbReference type="InterPro" id="IPR051059">
    <property type="entry name" value="VerF-like"/>
</dbReference>
<dbReference type="GO" id="GO:0008270">
    <property type="term" value="F:zinc ion binding"/>
    <property type="evidence" value="ECO:0007669"/>
    <property type="project" value="UniProtKB-KW"/>
</dbReference>